<dbReference type="OrthoDB" id="9782011at2"/>
<dbReference type="InterPro" id="IPR043130">
    <property type="entry name" value="CDP-OH_PTrfase_TM_dom"/>
</dbReference>
<feature type="transmembrane region" description="Helical" evidence="3">
    <location>
        <begin position="174"/>
        <end position="195"/>
    </location>
</feature>
<dbReference type="PROSITE" id="PS00379">
    <property type="entry name" value="CDP_ALCOHOL_P_TRANSF"/>
    <property type="match status" value="1"/>
</dbReference>
<dbReference type="InterPro" id="IPR000462">
    <property type="entry name" value="CDP-OH_P_trans"/>
</dbReference>
<dbReference type="InterPro" id="IPR048254">
    <property type="entry name" value="CDP_ALCOHOL_P_TRANSF_CS"/>
</dbReference>
<evidence type="ECO:0000256" key="2">
    <source>
        <dbReference type="RuleBase" id="RU003750"/>
    </source>
</evidence>
<dbReference type="Proteomes" id="UP000281547">
    <property type="component" value="Unassembled WGS sequence"/>
</dbReference>
<dbReference type="GO" id="GO:0016020">
    <property type="term" value="C:membrane"/>
    <property type="evidence" value="ECO:0007669"/>
    <property type="project" value="InterPro"/>
</dbReference>
<keyword evidence="1 2" id="KW-0808">Transferase</keyword>
<keyword evidence="3" id="KW-0472">Membrane</keyword>
<keyword evidence="5" id="KW-1185">Reference proteome</keyword>
<accession>A0A433X3D2</accession>
<comment type="similarity">
    <text evidence="2">Belongs to the CDP-alcohol phosphatidyltransferase class-I family.</text>
</comment>
<keyword evidence="3" id="KW-0812">Transmembrane</keyword>
<dbReference type="Gene3D" id="1.20.120.1760">
    <property type="match status" value="1"/>
</dbReference>
<evidence type="ECO:0000256" key="1">
    <source>
        <dbReference type="ARBA" id="ARBA00022679"/>
    </source>
</evidence>
<dbReference type="GO" id="GO:0016780">
    <property type="term" value="F:phosphotransferase activity, for other substituted phosphate groups"/>
    <property type="evidence" value="ECO:0007669"/>
    <property type="project" value="InterPro"/>
</dbReference>
<name>A0A433X3D2_9HYPH</name>
<gene>
    <name evidence="4" type="ORF">EMQ25_16485</name>
</gene>
<protein>
    <submittedName>
        <fullName evidence="4">CDP-alcohol phosphatidyltransferase family protein</fullName>
    </submittedName>
</protein>
<feature type="transmembrane region" description="Helical" evidence="3">
    <location>
        <begin position="26"/>
        <end position="47"/>
    </location>
</feature>
<feature type="transmembrane region" description="Helical" evidence="3">
    <location>
        <begin position="114"/>
        <end position="135"/>
    </location>
</feature>
<dbReference type="RefSeq" id="WP_127189705.1">
    <property type="nucleotide sequence ID" value="NZ_RZNJ01000007.1"/>
</dbReference>
<dbReference type="GO" id="GO:0008654">
    <property type="term" value="P:phospholipid biosynthetic process"/>
    <property type="evidence" value="ECO:0007669"/>
    <property type="project" value="InterPro"/>
</dbReference>
<feature type="transmembrane region" description="Helical" evidence="3">
    <location>
        <begin position="207"/>
        <end position="224"/>
    </location>
</feature>
<evidence type="ECO:0000256" key="3">
    <source>
        <dbReference type="SAM" id="Phobius"/>
    </source>
</evidence>
<dbReference type="Pfam" id="PF01066">
    <property type="entry name" value="CDP-OH_P_transf"/>
    <property type="match status" value="1"/>
</dbReference>
<feature type="transmembrane region" description="Helical" evidence="3">
    <location>
        <begin position="230"/>
        <end position="250"/>
    </location>
</feature>
<reference evidence="4 5" key="1">
    <citation type="journal article" date="2016" name="Int. J. Syst. Evol. Microbiol.">
        <title>Arsenicitalea aurantiaca gen. nov., sp. nov., a new member of the family Hyphomicrobiaceae, isolated from high-arsenic sediment.</title>
        <authorList>
            <person name="Mu Y."/>
            <person name="Zhou L."/>
            <person name="Zeng X.C."/>
            <person name="Liu L."/>
            <person name="Pan Y."/>
            <person name="Chen X."/>
            <person name="Wang J."/>
            <person name="Li S."/>
            <person name="Li W.J."/>
            <person name="Wang Y."/>
        </authorList>
    </citation>
    <scope>NUCLEOTIDE SEQUENCE [LARGE SCALE GENOMIC DNA]</scope>
    <source>
        <strain evidence="4 5">42-50</strain>
    </source>
</reference>
<feature type="transmembrane region" description="Helical" evidence="3">
    <location>
        <begin position="85"/>
        <end position="108"/>
    </location>
</feature>
<comment type="caution">
    <text evidence="4">The sequence shown here is derived from an EMBL/GenBank/DDBJ whole genome shotgun (WGS) entry which is preliminary data.</text>
</comment>
<sequence length="256" mass="27843">METVEIPHAPDDGAIRSAWTIRPVTLRFLGAGTVFLLFGLVPASLYLASGNGFGPWAAAGFYLAMVIVAARALEKGYPHARLGVCNLITLFRAALIGSFAIPVLWPAGLSDPRHAWLILAIAVFTLALDGVDGYFARKEKLVSSFGARFDMEVDAVFALALAIIAFHLDKAGPWVILLGFARYMFVAATYVWPWLDGPLPERFSRKLVCVIQIGVLIAMMAPIVTPPVSYGLAAIATVLLIWSFGVDIVWRKRNRA</sequence>
<evidence type="ECO:0000313" key="5">
    <source>
        <dbReference type="Proteomes" id="UP000281547"/>
    </source>
</evidence>
<proteinExistence type="inferred from homology"/>
<organism evidence="4 5">
    <name type="scientific">Arsenicitalea aurantiaca</name>
    <dbReference type="NCBI Taxonomy" id="1783274"/>
    <lineage>
        <taxon>Bacteria</taxon>
        <taxon>Pseudomonadati</taxon>
        <taxon>Pseudomonadota</taxon>
        <taxon>Alphaproteobacteria</taxon>
        <taxon>Hyphomicrobiales</taxon>
        <taxon>Devosiaceae</taxon>
        <taxon>Arsenicitalea</taxon>
    </lineage>
</organism>
<evidence type="ECO:0000313" key="4">
    <source>
        <dbReference type="EMBL" id="RUT28570.1"/>
    </source>
</evidence>
<dbReference type="EMBL" id="RZNJ01000007">
    <property type="protein sequence ID" value="RUT28570.1"/>
    <property type="molecule type" value="Genomic_DNA"/>
</dbReference>
<feature type="transmembrane region" description="Helical" evidence="3">
    <location>
        <begin position="147"/>
        <end position="168"/>
    </location>
</feature>
<keyword evidence="3" id="KW-1133">Transmembrane helix</keyword>
<dbReference type="AlphaFoldDB" id="A0A433X3D2"/>
<feature type="transmembrane region" description="Helical" evidence="3">
    <location>
        <begin position="53"/>
        <end position="73"/>
    </location>
</feature>